<evidence type="ECO:0000313" key="3">
    <source>
        <dbReference type="Proteomes" id="UP000282876"/>
    </source>
</evidence>
<dbReference type="OrthoDB" id="2191070at2759"/>
<reference evidence="2 3" key="1">
    <citation type="submission" date="2018-10" db="EMBL/GenBank/DDBJ databases">
        <title>Draft genome sequence of the microsporidian Tubulinosema ratisbonensis.</title>
        <authorList>
            <person name="Polonais V."/>
            <person name="Peyretaillade E."/>
            <person name="Niehus S."/>
            <person name="Wawrzyniak I."/>
            <person name="Franchet A."/>
            <person name="Gaspin C."/>
            <person name="Reichstadt M."/>
            <person name="Belser C."/>
            <person name="Labadie K."/>
            <person name="Delbac F."/>
            <person name="Ferrandon D."/>
        </authorList>
    </citation>
    <scope>NUCLEOTIDE SEQUENCE [LARGE SCALE GENOMIC DNA]</scope>
    <source>
        <strain evidence="2 3">Franzen</strain>
    </source>
</reference>
<keyword evidence="3" id="KW-1185">Reference proteome</keyword>
<comment type="caution">
    <text evidence="2">The sequence shown here is derived from an EMBL/GenBank/DDBJ whole genome shotgun (WGS) entry which is preliminary data.</text>
</comment>
<name>A0A437ANF5_9MICR</name>
<dbReference type="EMBL" id="RCSS01000157">
    <property type="protein sequence ID" value="RVD92704.1"/>
    <property type="molecule type" value="Genomic_DNA"/>
</dbReference>
<evidence type="ECO:0000256" key="1">
    <source>
        <dbReference type="SAM" id="Phobius"/>
    </source>
</evidence>
<dbReference type="AlphaFoldDB" id="A0A437ANF5"/>
<keyword evidence="1" id="KW-1133">Transmembrane helix</keyword>
<organism evidence="2 3">
    <name type="scientific">Tubulinosema ratisbonensis</name>
    <dbReference type="NCBI Taxonomy" id="291195"/>
    <lineage>
        <taxon>Eukaryota</taxon>
        <taxon>Fungi</taxon>
        <taxon>Fungi incertae sedis</taxon>
        <taxon>Microsporidia</taxon>
        <taxon>Tubulinosematoidea</taxon>
        <taxon>Tubulinosematidae</taxon>
        <taxon>Tubulinosema</taxon>
    </lineage>
</organism>
<proteinExistence type="predicted"/>
<accession>A0A437ANF5</accession>
<gene>
    <name evidence="2" type="ORF">TUBRATIS_007740</name>
</gene>
<dbReference type="VEuPathDB" id="MicrosporidiaDB:TUBRATIS_007740"/>
<evidence type="ECO:0000313" key="2">
    <source>
        <dbReference type="EMBL" id="RVD92704.1"/>
    </source>
</evidence>
<dbReference type="Proteomes" id="UP000282876">
    <property type="component" value="Unassembled WGS sequence"/>
</dbReference>
<feature type="transmembrane region" description="Helical" evidence="1">
    <location>
        <begin position="69"/>
        <end position="86"/>
    </location>
</feature>
<keyword evidence="1" id="KW-0812">Transmembrane</keyword>
<keyword evidence="1" id="KW-0472">Membrane</keyword>
<protein>
    <submittedName>
        <fullName evidence="2">Target snare coiled-coil region protein</fullName>
    </submittedName>
</protein>
<sequence length="87" mass="9945">MQKKENSSIQEFASIIKNDVKTIKNKLDTHNLLIESIEVSNAKNLELLSDSKGMFNKTIQKLKKDPRNYLIGLLLFTAVTLTYYLSP</sequence>